<reference evidence="2 3" key="1">
    <citation type="submission" date="2017-06" db="EMBL/GenBank/DDBJ databases">
        <title>Comparative genomic analysis of Ambrosia Fusariam Clade fungi.</title>
        <authorList>
            <person name="Stajich J.E."/>
            <person name="Carrillo J."/>
            <person name="Kijimoto T."/>
            <person name="Eskalen A."/>
            <person name="O'Donnell K."/>
            <person name="Kasson M."/>
        </authorList>
    </citation>
    <scope>NUCLEOTIDE SEQUENCE [LARGE SCALE GENOMIC DNA]</scope>
    <source>
        <strain evidence="2 3">NRRL62606</strain>
    </source>
</reference>
<evidence type="ECO:0000256" key="1">
    <source>
        <dbReference type="SAM" id="MobiDB-lite"/>
    </source>
</evidence>
<evidence type="ECO:0000313" key="3">
    <source>
        <dbReference type="Proteomes" id="UP000287972"/>
    </source>
</evidence>
<dbReference type="EMBL" id="NKCL01000709">
    <property type="protein sequence ID" value="RSL54492.1"/>
    <property type="molecule type" value="Genomic_DNA"/>
</dbReference>
<proteinExistence type="predicted"/>
<protein>
    <submittedName>
        <fullName evidence="2">Uncharacterized protein</fullName>
    </submittedName>
</protein>
<evidence type="ECO:0000313" key="2">
    <source>
        <dbReference type="EMBL" id="RSL54492.1"/>
    </source>
</evidence>
<sequence length="138" mass="15677">MTQNSTGMPIFRSWKIDRVTDLSLAPEAILTDQPYPHLRLLKPHRFLPVLDFFWFALHTNIIAVRSPFFQYRQFIDTMGCFCSKDSNASSTAAVRSRVDNDPGLVSGAGRYSERVPGRKPRYYNPFTGSEHTSDDSAT</sequence>
<feature type="region of interest" description="Disordered" evidence="1">
    <location>
        <begin position="93"/>
        <end position="138"/>
    </location>
</feature>
<name>A0A428PN61_9HYPO</name>
<organism evidence="2 3">
    <name type="scientific">Fusarium floridanum</name>
    <dbReference type="NCBI Taxonomy" id="1325733"/>
    <lineage>
        <taxon>Eukaryota</taxon>
        <taxon>Fungi</taxon>
        <taxon>Dikarya</taxon>
        <taxon>Ascomycota</taxon>
        <taxon>Pezizomycotina</taxon>
        <taxon>Sordariomycetes</taxon>
        <taxon>Hypocreomycetidae</taxon>
        <taxon>Hypocreales</taxon>
        <taxon>Nectriaceae</taxon>
        <taxon>Fusarium</taxon>
        <taxon>Fusarium solani species complex</taxon>
    </lineage>
</organism>
<gene>
    <name evidence="2" type="ORF">CEP51_014706</name>
</gene>
<dbReference type="Proteomes" id="UP000287972">
    <property type="component" value="Unassembled WGS sequence"/>
</dbReference>
<dbReference type="AlphaFoldDB" id="A0A428PN61"/>
<accession>A0A428PN61</accession>
<comment type="caution">
    <text evidence="2">The sequence shown here is derived from an EMBL/GenBank/DDBJ whole genome shotgun (WGS) entry which is preliminary data.</text>
</comment>
<keyword evidence="3" id="KW-1185">Reference proteome</keyword>